<organism evidence="1 2">
    <name type="scientific">Catellatospora bangladeshensis</name>
    <dbReference type="NCBI Taxonomy" id="310355"/>
    <lineage>
        <taxon>Bacteria</taxon>
        <taxon>Bacillati</taxon>
        <taxon>Actinomycetota</taxon>
        <taxon>Actinomycetes</taxon>
        <taxon>Micromonosporales</taxon>
        <taxon>Micromonosporaceae</taxon>
        <taxon>Catellatospora</taxon>
    </lineage>
</organism>
<keyword evidence="2" id="KW-1185">Reference proteome</keyword>
<dbReference type="EMBL" id="BONF01000065">
    <property type="protein sequence ID" value="GIF86315.1"/>
    <property type="molecule type" value="Genomic_DNA"/>
</dbReference>
<dbReference type="Proteomes" id="UP000601223">
    <property type="component" value="Unassembled WGS sequence"/>
</dbReference>
<dbReference type="RefSeq" id="WP_203757215.1">
    <property type="nucleotide sequence ID" value="NZ_BONF01000065.1"/>
</dbReference>
<evidence type="ECO:0000313" key="1">
    <source>
        <dbReference type="EMBL" id="GIF86315.1"/>
    </source>
</evidence>
<proteinExistence type="predicted"/>
<protein>
    <submittedName>
        <fullName evidence="1">Uncharacterized protein</fullName>
    </submittedName>
</protein>
<sequence>MTLPLHTAAPLDYYLLLRPADDRVEGVVVEEFSVREDGTVSGLDTAAWTIDTGGWWSSADFGAAMRADPAVRGRLRPVHRDAAVTAYRLLSGGALDEEAVLRLNFLDHRRLPNAAPLSLNDGPEPGSRVYRILFAGEPSAAALDELCQAWQLAPVDPALDPLGRVVGRTQGTAGAHDVAWELRRIGAGLGWAVDVTVRLREGPAETVPAALYELRQEARACGLLPVTVERFA</sequence>
<name>A0A8J3NPU1_9ACTN</name>
<gene>
    <name evidence="1" type="ORF">Cba03nite_76640</name>
</gene>
<evidence type="ECO:0000313" key="2">
    <source>
        <dbReference type="Proteomes" id="UP000601223"/>
    </source>
</evidence>
<accession>A0A8J3NPU1</accession>
<dbReference type="AlphaFoldDB" id="A0A8J3NPU1"/>
<comment type="caution">
    <text evidence="1">The sequence shown here is derived from an EMBL/GenBank/DDBJ whole genome shotgun (WGS) entry which is preliminary data.</text>
</comment>
<reference evidence="1 2" key="1">
    <citation type="submission" date="2021-01" db="EMBL/GenBank/DDBJ databases">
        <title>Whole genome shotgun sequence of Catellatospora bangladeshensis NBRC 107357.</title>
        <authorList>
            <person name="Komaki H."/>
            <person name="Tamura T."/>
        </authorList>
    </citation>
    <scope>NUCLEOTIDE SEQUENCE [LARGE SCALE GENOMIC DNA]</scope>
    <source>
        <strain evidence="1 2">NBRC 107357</strain>
    </source>
</reference>